<reference evidence="2 3" key="1">
    <citation type="submission" date="2020-08" db="EMBL/GenBank/DDBJ databases">
        <title>Genomic Encyclopedia of Type Strains, Phase IV (KMG-IV): sequencing the most valuable type-strain genomes for metagenomic binning, comparative biology and taxonomic classification.</title>
        <authorList>
            <person name="Goeker M."/>
        </authorList>
    </citation>
    <scope>NUCLEOTIDE SEQUENCE [LARGE SCALE GENOMIC DNA]</scope>
    <source>
        <strain evidence="2 3">DSM 14925</strain>
    </source>
</reference>
<evidence type="ECO:0008006" key="4">
    <source>
        <dbReference type="Google" id="ProtNLM"/>
    </source>
</evidence>
<feature type="transmembrane region" description="Helical" evidence="1">
    <location>
        <begin position="151"/>
        <end position="174"/>
    </location>
</feature>
<name>A0A841C875_9LACT</name>
<keyword evidence="1" id="KW-0812">Transmembrane</keyword>
<proteinExistence type="predicted"/>
<organism evidence="2 3">
    <name type="scientific">Lactovum miscens</name>
    <dbReference type="NCBI Taxonomy" id="190387"/>
    <lineage>
        <taxon>Bacteria</taxon>
        <taxon>Bacillati</taxon>
        <taxon>Bacillota</taxon>
        <taxon>Bacilli</taxon>
        <taxon>Lactobacillales</taxon>
        <taxon>Streptococcaceae</taxon>
        <taxon>Lactovum</taxon>
    </lineage>
</organism>
<feature type="transmembrane region" description="Helical" evidence="1">
    <location>
        <begin position="67"/>
        <end position="85"/>
    </location>
</feature>
<feature type="transmembrane region" description="Helical" evidence="1">
    <location>
        <begin position="91"/>
        <end position="113"/>
    </location>
</feature>
<dbReference type="EMBL" id="JACHHV010000005">
    <property type="protein sequence ID" value="MBB5887599.1"/>
    <property type="molecule type" value="Genomic_DNA"/>
</dbReference>
<sequence length="261" mass="28650">MDISQTLISQLTKGLNDYNPTVNQMVTAVASALRVLALAGLTILFLIELSGTYKKLDQDGGGLTIEVLAEIALKYLFAWILVMFSDQLIDGIAWLGAQVVRLIAGHTTINYALDTFNGTTTGMNFIEKGLFAIVELVAQMVSWLAQWIAQILVFMRSVQLYLYKAIAPIIIVFFMNDEMRSTAIGFLKQFGAIVLQAGVMLLVLAIFPSFMTSDLLSMNVSGLSQFFQDISVLVQVIVKMVILIIVLLGSQNLAKRILGAM</sequence>
<feature type="transmembrane region" description="Helical" evidence="1">
    <location>
        <begin position="230"/>
        <end position="248"/>
    </location>
</feature>
<feature type="transmembrane region" description="Helical" evidence="1">
    <location>
        <begin position="25"/>
        <end position="47"/>
    </location>
</feature>
<gene>
    <name evidence="2" type="ORF">HNQ37_000471</name>
</gene>
<evidence type="ECO:0000256" key="1">
    <source>
        <dbReference type="SAM" id="Phobius"/>
    </source>
</evidence>
<feature type="transmembrane region" description="Helical" evidence="1">
    <location>
        <begin position="186"/>
        <end position="210"/>
    </location>
</feature>
<dbReference type="AlphaFoldDB" id="A0A841C875"/>
<keyword evidence="1" id="KW-0472">Membrane</keyword>
<dbReference type="RefSeq" id="WP_183538942.1">
    <property type="nucleotide sequence ID" value="NZ_DASWOY010000021.1"/>
</dbReference>
<keyword evidence="1" id="KW-1133">Transmembrane helix</keyword>
<evidence type="ECO:0000313" key="2">
    <source>
        <dbReference type="EMBL" id="MBB5887599.1"/>
    </source>
</evidence>
<accession>A0A841C875</accession>
<protein>
    <recommendedName>
        <fullName evidence="4">TrbL/VirB6 plasmid conjugal transfer protein</fullName>
    </recommendedName>
</protein>
<comment type="caution">
    <text evidence="2">The sequence shown here is derived from an EMBL/GenBank/DDBJ whole genome shotgun (WGS) entry which is preliminary data.</text>
</comment>
<dbReference type="Proteomes" id="UP000562464">
    <property type="component" value="Unassembled WGS sequence"/>
</dbReference>
<keyword evidence="3" id="KW-1185">Reference proteome</keyword>
<evidence type="ECO:0000313" key="3">
    <source>
        <dbReference type="Proteomes" id="UP000562464"/>
    </source>
</evidence>